<dbReference type="Proteomes" id="UP000221222">
    <property type="component" value="Unassembled WGS sequence"/>
</dbReference>
<evidence type="ECO:0000313" key="7">
    <source>
        <dbReference type="EMBL" id="PHO18821.1"/>
    </source>
</evidence>
<evidence type="ECO:0000256" key="3">
    <source>
        <dbReference type="ARBA" id="ARBA00022741"/>
    </source>
</evidence>
<dbReference type="GO" id="GO:0016887">
    <property type="term" value="F:ATP hydrolysis activity"/>
    <property type="evidence" value="ECO:0007669"/>
    <property type="project" value="InterPro"/>
</dbReference>
<organism evidence="7 8">
    <name type="scientific">Malaciobacter molluscorum LMG 25693</name>
    <dbReference type="NCBI Taxonomy" id="870501"/>
    <lineage>
        <taxon>Bacteria</taxon>
        <taxon>Pseudomonadati</taxon>
        <taxon>Campylobacterota</taxon>
        <taxon>Epsilonproteobacteria</taxon>
        <taxon>Campylobacterales</taxon>
        <taxon>Arcobacteraceae</taxon>
        <taxon>Malaciobacter</taxon>
    </lineage>
</organism>
<dbReference type="SUPFAM" id="SSF52540">
    <property type="entry name" value="P-loop containing nucleoside triphosphate hydrolases"/>
    <property type="match status" value="1"/>
</dbReference>
<reference evidence="7 8" key="1">
    <citation type="submission" date="2017-09" db="EMBL/GenBank/DDBJ databases">
        <title>Arcobacter canalis sp. nov., a new species isolated from a water canal contaminated with urban sewage.</title>
        <authorList>
            <person name="Perez-Cataluna A."/>
            <person name="Salas-Masso N."/>
            <person name="Figueras M.J."/>
        </authorList>
    </citation>
    <scope>NUCLEOTIDE SEQUENCE [LARGE SCALE GENOMIC DNA]</scope>
    <source>
        <strain evidence="7 8">F98-3</strain>
    </source>
</reference>
<keyword evidence="4 7" id="KW-0067">ATP-binding</keyword>
<dbReference type="AlphaFoldDB" id="A0A2G1DK08"/>
<evidence type="ECO:0000313" key="9">
    <source>
        <dbReference type="Proteomes" id="UP000262712"/>
    </source>
</evidence>
<keyword evidence="3" id="KW-0547">Nucleotide-binding</keyword>
<dbReference type="GO" id="GO:0005524">
    <property type="term" value="F:ATP binding"/>
    <property type="evidence" value="ECO:0007669"/>
    <property type="project" value="UniProtKB-KW"/>
</dbReference>
<dbReference type="PROSITE" id="PS50893">
    <property type="entry name" value="ABC_TRANSPORTER_2"/>
    <property type="match status" value="1"/>
</dbReference>
<dbReference type="Proteomes" id="UP000262712">
    <property type="component" value="Chromosome"/>
</dbReference>
<dbReference type="InterPro" id="IPR027417">
    <property type="entry name" value="P-loop_NTPase"/>
</dbReference>
<dbReference type="RefSeq" id="WP_099341580.1">
    <property type="nucleotide sequence ID" value="NZ_CP032098.1"/>
</dbReference>
<evidence type="ECO:0000313" key="6">
    <source>
        <dbReference type="EMBL" id="AXX91432.1"/>
    </source>
</evidence>
<dbReference type="PANTHER" id="PTHR42734">
    <property type="entry name" value="METAL TRANSPORT SYSTEM ATP-BINDING PROTEIN TM_0124-RELATED"/>
    <property type="match status" value="1"/>
</dbReference>
<keyword evidence="2" id="KW-0813">Transport</keyword>
<dbReference type="KEGG" id="amol:AMOL_0416"/>
<dbReference type="EMBL" id="NXFY01000003">
    <property type="protein sequence ID" value="PHO18821.1"/>
    <property type="molecule type" value="Genomic_DNA"/>
</dbReference>
<evidence type="ECO:0000313" key="8">
    <source>
        <dbReference type="Proteomes" id="UP000221222"/>
    </source>
</evidence>
<dbReference type="InterPro" id="IPR003439">
    <property type="entry name" value="ABC_transporter-like_ATP-bd"/>
</dbReference>
<keyword evidence="8" id="KW-1185">Reference proteome</keyword>
<gene>
    <name evidence="6" type="ORF">AMOL_0416</name>
    <name evidence="7" type="ORF">CPU12_02890</name>
</gene>
<evidence type="ECO:0000259" key="5">
    <source>
        <dbReference type="PROSITE" id="PS50893"/>
    </source>
</evidence>
<sequence length="263" mass="30536">MNIIDFENIHVGYDEKIILKELTLKIKQNEHWAILGSNGCGKSTLIKLMLSEIHPRKKYTYKKEIMGKQRYSIFELKKQLGIITNDLHNYFEKNGAFLLGYEVVLSGFYSSIGIFKHQDFTKEQHDTALQTMIFLEIEELKDKLVCEMSTGQLRKCIIARALIHKPKAFILDEPTVGLDIKAQDNFIKLLRKLSKKSSIILVTHHIEEIFKEINKVALIKDNTIYKSGNKEDILNSKNLSNVFNINIELDKQNDRYFIKSINN</sequence>
<feature type="domain" description="ABC transporter" evidence="5">
    <location>
        <begin position="4"/>
        <end position="246"/>
    </location>
</feature>
<reference evidence="6 9" key="2">
    <citation type="submission" date="2018-08" db="EMBL/GenBank/DDBJ databases">
        <title>Complete genome of the Arcobacter molluscorum type strain LMG 25693.</title>
        <authorList>
            <person name="Miller W.G."/>
            <person name="Yee E."/>
            <person name="Bono J.L."/>
        </authorList>
    </citation>
    <scope>NUCLEOTIDE SEQUENCE [LARGE SCALE GENOMIC DNA]</scope>
    <source>
        <strain evidence="6 9">CECT 7696</strain>
    </source>
</reference>
<protein>
    <submittedName>
        <fullName evidence="7">ABC transporter ATP-binding protein</fullName>
    </submittedName>
    <submittedName>
        <fullName evidence="6">ABC transporter, ATP-binding protein</fullName>
    </submittedName>
</protein>
<dbReference type="EMBL" id="CP032098">
    <property type="protein sequence ID" value="AXX91432.1"/>
    <property type="molecule type" value="Genomic_DNA"/>
</dbReference>
<comment type="similarity">
    <text evidence="1">Belongs to the ABC transporter superfamily.</text>
</comment>
<proteinExistence type="inferred from homology"/>
<dbReference type="PANTHER" id="PTHR42734:SF17">
    <property type="entry name" value="METAL TRANSPORT SYSTEM ATP-BINDING PROTEIN TM_0124-RELATED"/>
    <property type="match status" value="1"/>
</dbReference>
<evidence type="ECO:0000256" key="2">
    <source>
        <dbReference type="ARBA" id="ARBA00022448"/>
    </source>
</evidence>
<evidence type="ECO:0000256" key="1">
    <source>
        <dbReference type="ARBA" id="ARBA00005417"/>
    </source>
</evidence>
<evidence type="ECO:0000256" key="4">
    <source>
        <dbReference type="ARBA" id="ARBA00022840"/>
    </source>
</evidence>
<dbReference type="InterPro" id="IPR003593">
    <property type="entry name" value="AAA+_ATPase"/>
</dbReference>
<name>A0A2G1DK08_9BACT</name>
<dbReference type="InterPro" id="IPR050153">
    <property type="entry name" value="Metal_Ion_Import_ABC"/>
</dbReference>
<dbReference type="Pfam" id="PF00005">
    <property type="entry name" value="ABC_tran"/>
    <property type="match status" value="1"/>
</dbReference>
<dbReference type="Gene3D" id="3.40.50.300">
    <property type="entry name" value="P-loop containing nucleotide triphosphate hydrolases"/>
    <property type="match status" value="1"/>
</dbReference>
<dbReference type="SMART" id="SM00382">
    <property type="entry name" value="AAA"/>
    <property type="match status" value="1"/>
</dbReference>
<accession>A0A2G1DK08</accession>